<name>A0AC34QCV6_9BILA</name>
<evidence type="ECO:0000313" key="2">
    <source>
        <dbReference type="WBParaSite" id="JU765_v2.g15095.t1"/>
    </source>
</evidence>
<proteinExistence type="predicted"/>
<dbReference type="WBParaSite" id="JU765_v2.g15095.t1">
    <property type="protein sequence ID" value="JU765_v2.g15095.t1"/>
    <property type="gene ID" value="JU765_v2.g15095"/>
</dbReference>
<protein>
    <submittedName>
        <fullName evidence="2">CHK kinase-like domain-containing protein</fullName>
    </submittedName>
</protein>
<dbReference type="Proteomes" id="UP000887576">
    <property type="component" value="Unplaced"/>
</dbReference>
<sequence>MAEEIVKNVEELKLNEPKKNVLEPVNGLTKRIDGDCFDEWKKLESCSFTNGFLIESLRSNDHEFIEKHGKRGVKNVSSYDISKGKGFASIILKCTIYFLDSTSDSDVYTTVLKIPGMEFLSEIMPDMSILGNDFAVKMAKIHQTEIKFYNDFAKFFADVPISKVYKTLPWIPGQKQGVIHMEDLSIHAKTIDIMESLNIPQVENIVTLLVNFHSDYLLNKSKIIHENDEKSAHEMMAGFMPMMIAGNKNILEMSKNDEFCTKFFNKYEKLIGNADFHLYLYLDSWKDLKIEPMLAHGDVTNEVAAFIDWQLLSKGSPMADFARLLTVCADGSVRRIVESTIFEKYLNLLKNKLESNGLDCPYTLEEIRDTYDHMFLIQGITFATIIGALLPIVCKNDEGKIKQAKIDKIVLRCKHIWEDIDEILSGKFKHLFEKYGQ</sequence>
<organism evidence="1 2">
    <name type="scientific">Panagrolaimus sp. JU765</name>
    <dbReference type="NCBI Taxonomy" id="591449"/>
    <lineage>
        <taxon>Eukaryota</taxon>
        <taxon>Metazoa</taxon>
        <taxon>Ecdysozoa</taxon>
        <taxon>Nematoda</taxon>
        <taxon>Chromadorea</taxon>
        <taxon>Rhabditida</taxon>
        <taxon>Tylenchina</taxon>
        <taxon>Panagrolaimomorpha</taxon>
        <taxon>Panagrolaimoidea</taxon>
        <taxon>Panagrolaimidae</taxon>
        <taxon>Panagrolaimus</taxon>
    </lineage>
</organism>
<evidence type="ECO:0000313" key="1">
    <source>
        <dbReference type="Proteomes" id="UP000887576"/>
    </source>
</evidence>
<reference evidence="2" key="1">
    <citation type="submission" date="2022-11" db="UniProtKB">
        <authorList>
            <consortium name="WormBaseParasite"/>
        </authorList>
    </citation>
    <scope>IDENTIFICATION</scope>
</reference>
<accession>A0AC34QCV6</accession>